<proteinExistence type="predicted"/>
<reference evidence="1" key="1">
    <citation type="submission" date="2019-04" db="EMBL/GenBank/DDBJ databases">
        <title>Whole genome sequencing of oral phylogroup 2 treponemes.</title>
        <authorList>
            <person name="Chan Y."/>
            <person name="Zeng H.H."/>
            <person name="Yu X.L."/>
            <person name="Leung W.K."/>
            <person name="Watt R.M."/>
        </authorList>
    </citation>
    <scope>NUCLEOTIDE SEQUENCE</scope>
    <source>
        <strain evidence="1">OMZ 835</strain>
    </source>
</reference>
<dbReference type="KEGG" id="tpk:JO40_06730"/>
<gene>
    <name evidence="1" type="ORF">E4N74_00715</name>
</gene>
<dbReference type="Proteomes" id="UP001058682">
    <property type="component" value="Chromosome"/>
</dbReference>
<organism evidence="1 2">
    <name type="scientific">Treponema putidum</name>
    <dbReference type="NCBI Taxonomy" id="221027"/>
    <lineage>
        <taxon>Bacteria</taxon>
        <taxon>Pseudomonadati</taxon>
        <taxon>Spirochaetota</taxon>
        <taxon>Spirochaetia</taxon>
        <taxon>Spirochaetales</taxon>
        <taxon>Treponemataceae</taxon>
        <taxon>Treponema</taxon>
    </lineage>
</organism>
<accession>A0AAE9MT80</accession>
<sequence length="64" mass="7317">MSDALTQVENQVLSFSLAEQIRLLTFIANNVNKQTFMLAEGEALKKIRESSLETVWESIKNDSW</sequence>
<protein>
    <submittedName>
        <fullName evidence="1">Uncharacterized protein</fullName>
    </submittedName>
</protein>
<evidence type="ECO:0000313" key="2">
    <source>
        <dbReference type="Proteomes" id="UP001058682"/>
    </source>
</evidence>
<dbReference type="AlphaFoldDB" id="A0AAE9MT80"/>
<dbReference type="RefSeq" id="WP_044978612.1">
    <property type="nucleotide sequence ID" value="NZ_CP009228.1"/>
</dbReference>
<dbReference type="EMBL" id="CP038804">
    <property type="protein sequence ID" value="UTY32697.1"/>
    <property type="molecule type" value="Genomic_DNA"/>
</dbReference>
<name>A0AAE9MT80_9SPIR</name>
<evidence type="ECO:0000313" key="1">
    <source>
        <dbReference type="EMBL" id="UTY32697.1"/>
    </source>
</evidence>